<dbReference type="Proteomes" id="UP001634394">
    <property type="component" value="Unassembled WGS sequence"/>
</dbReference>
<sequence>MAVRKKSDVRQIAFPPVYMAAVVSPQVYAALLAMYGLAILIQYGVKKASSDSHSCANNRGWCRQYCFSHEYEDRYNSAVCGSYQCCRPK</sequence>
<evidence type="ECO:0000313" key="2">
    <source>
        <dbReference type="EMBL" id="KAL3847111.1"/>
    </source>
</evidence>
<keyword evidence="1" id="KW-0472">Membrane</keyword>
<dbReference type="Gene3D" id="2.20.20.10">
    <property type="entry name" value="Anthopleurin-A"/>
    <property type="match status" value="1"/>
</dbReference>
<reference evidence="2 3" key="1">
    <citation type="submission" date="2024-11" db="EMBL/GenBank/DDBJ databases">
        <title>Chromosome-level genome assembly of the freshwater bivalve Anodonta woodiana.</title>
        <authorList>
            <person name="Chen X."/>
        </authorList>
    </citation>
    <scope>NUCLEOTIDE SEQUENCE [LARGE SCALE GENOMIC DNA]</scope>
    <source>
        <strain evidence="2">MN2024</strain>
        <tissue evidence="2">Gills</tissue>
    </source>
</reference>
<keyword evidence="1" id="KW-0812">Transmembrane</keyword>
<feature type="transmembrane region" description="Helical" evidence="1">
    <location>
        <begin position="27"/>
        <end position="45"/>
    </location>
</feature>
<organism evidence="2 3">
    <name type="scientific">Sinanodonta woodiana</name>
    <name type="common">Chinese pond mussel</name>
    <name type="synonym">Anodonta woodiana</name>
    <dbReference type="NCBI Taxonomy" id="1069815"/>
    <lineage>
        <taxon>Eukaryota</taxon>
        <taxon>Metazoa</taxon>
        <taxon>Spiralia</taxon>
        <taxon>Lophotrochozoa</taxon>
        <taxon>Mollusca</taxon>
        <taxon>Bivalvia</taxon>
        <taxon>Autobranchia</taxon>
        <taxon>Heteroconchia</taxon>
        <taxon>Palaeoheterodonta</taxon>
        <taxon>Unionida</taxon>
        <taxon>Unionoidea</taxon>
        <taxon>Unionidae</taxon>
        <taxon>Unioninae</taxon>
        <taxon>Sinanodonta</taxon>
    </lineage>
</organism>
<protein>
    <recommendedName>
        <fullName evidence="4">Big defensin</fullName>
    </recommendedName>
</protein>
<gene>
    <name evidence="2" type="ORF">ACJMK2_018041</name>
</gene>
<comment type="caution">
    <text evidence="2">The sequence shown here is derived from an EMBL/GenBank/DDBJ whole genome shotgun (WGS) entry which is preliminary data.</text>
</comment>
<dbReference type="InterPro" id="IPR023355">
    <property type="entry name" value="Myo_ane_neurotoxin_sf"/>
</dbReference>
<accession>A0ABD3UE93</accession>
<evidence type="ECO:0000313" key="3">
    <source>
        <dbReference type="Proteomes" id="UP001634394"/>
    </source>
</evidence>
<dbReference type="AlphaFoldDB" id="A0ABD3UE93"/>
<evidence type="ECO:0008006" key="4">
    <source>
        <dbReference type="Google" id="ProtNLM"/>
    </source>
</evidence>
<dbReference type="EMBL" id="JBJQND010000016">
    <property type="protein sequence ID" value="KAL3847111.1"/>
    <property type="molecule type" value="Genomic_DNA"/>
</dbReference>
<evidence type="ECO:0000256" key="1">
    <source>
        <dbReference type="SAM" id="Phobius"/>
    </source>
</evidence>
<proteinExistence type="predicted"/>
<keyword evidence="1" id="KW-1133">Transmembrane helix</keyword>
<keyword evidence="3" id="KW-1185">Reference proteome</keyword>
<name>A0ABD3UE93_SINWO</name>